<dbReference type="EMBL" id="JABFUD020000001">
    <property type="protein sequence ID" value="KAI5084034.1"/>
    <property type="molecule type" value="Genomic_DNA"/>
</dbReference>
<comment type="caution">
    <text evidence="1">The sequence shown here is derived from an EMBL/GenBank/DDBJ whole genome shotgun (WGS) entry which is preliminary data.</text>
</comment>
<reference evidence="1" key="1">
    <citation type="submission" date="2021-01" db="EMBL/GenBank/DDBJ databases">
        <title>Adiantum capillus-veneris genome.</title>
        <authorList>
            <person name="Fang Y."/>
            <person name="Liao Q."/>
        </authorList>
    </citation>
    <scope>NUCLEOTIDE SEQUENCE</scope>
    <source>
        <strain evidence="1">H3</strain>
        <tissue evidence="1">Leaf</tissue>
    </source>
</reference>
<name>A0A9D4VDH2_ADICA</name>
<dbReference type="Proteomes" id="UP000886520">
    <property type="component" value="Chromosome 1"/>
</dbReference>
<protein>
    <submittedName>
        <fullName evidence="1">Uncharacterized protein</fullName>
    </submittedName>
</protein>
<gene>
    <name evidence="1" type="ORF">GOP47_0000203</name>
</gene>
<sequence length="149" mass="16103">MLIPEVAKSWVKGIYDVKNEEDDVDASTDESARKVKDVLDDFFGDLKIRGRTCVGKGCNNPHPFGEAPNIFGSEVGNIVDAFGVKATNGEGIENAEVDIAERVEFKRAEGIEDAKKGEEAEDNNGEGVVEAKEGCGATNANVMYPIFFN</sequence>
<evidence type="ECO:0000313" key="1">
    <source>
        <dbReference type="EMBL" id="KAI5084034.1"/>
    </source>
</evidence>
<keyword evidence="2" id="KW-1185">Reference proteome</keyword>
<proteinExistence type="predicted"/>
<accession>A0A9D4VDH2</accession>
<organism evidence="1 2">
    <name type="scientific">Adiantum capillus-veneris</name>
    <name type="common">Maidenhair fern</name>
    <dbReference type="NCBI Taxonomy" id="13818"/>
    <lineage>
        <taxon>Eukaryota</taxon>
        <taxon>Viridiplantae</taxon>
        <taxon>Streptophyta</taxon>
        <taxon>Embryophyta</taxon>
        <taxon>Tracheophyta</taxon>
        <taxon>Polypodiopsida</taxon>
        <taxon>Polypodiidae</taxon>
        <taxon>Polypodiales</taxon>
        <taxon>Pteridineae</taxon>
        <taxon>Pteridaceae</taxon>
        <taxon>Vittarioideae</taxon>
        <taxon>Adiantum</taxon>
    </lineage>
</organism>
<dbReference type="AlphaFoldDB" id="A0A9D4VDH2"/>
<evidence type="ECO:0000313" key="2">
    <source>
        <dbReference type="Proteomes" id="UP000886520"/>
    </source>
</evidence>